<dbReference type="EMBL" id="BK032777">
    <property type="protein sequence ID" value="DAF59806.1"/>
    <property type="molecule type" value="Genomic_DNA"/>
</dbReference>
<sequence>MDMNTYTINQQLDSLYKDLEAAHNNDEEAVCLMFNADSKKEAIQLITDEIDSLEDALKGFETCEDDGMDYDALCRVQGISRYA</sequence>
<keyword evidence="1" id="KW-0175">Coiled coil</keyword>
<proteinExistence type="predicted"/>
<name>A0A8S5T993_9CAUD</name>
<evidence type="ECO:0000256" key="1">
    <source>
        <dbReference type="SAM" id="Coils"/>
    </source>
</evidence>
<evidence type="ECO:0000313" key="2">
    <source>
        <dbReference type="EMBL" id="DAF59806.1"/>
    </source>
</evidence>
<organism evidence="2">
    <name type="scientific">Siphoviridae sp. ct47y1</name>
    <dbReference type="NCBI Taxonomy" id="2827775"/>
    <lineage>
        <taxon>Viruses</taxon>
        <taxon>Duplodnaviria</taxon>
        <taxon>Heunggongvirae</taxon>
        <taxon>Uroviricota</taxon>
        <taxon>Caudoviricetes</taxon>
    </lineage>
</organism>
<accession>A0A8S5T993</accession>
<feature type="coiled-coil region" evidence="1">
    <location>
        <begin position="9"/>
        <end position="56"/>
    </location>
</feature>
<reference evidence="2" key="1">
    <citation type="journal article" date="2021" name="Proc. Natl. Acad. Sci. U.S.A.">
        <title>A Catalog of Tens of Thousands of Viruses from Human Metagenomes Reveals Hidden Associations with Chronic Diseases.</title>
        <authorList>
            <person name="Tisza M.J."/>
            <person name="Buck C.B."/>
        </authorList>
    </citation>
    <scope>NUCLEOTIDE SEQUENCE</scope>
    <source>
        <strain evidence="2">Ct47y1</strain>
    </source>
</reference>
<protein>
    <submittedName>
        <fullName evidence="2">Uncharacterized protein</fullName>
    </submittedName>
</protein>